<name>A0A1Z5R9J0_SORBI</name>
<reference evidence="2 3" key="1">
    <citation type="journal article" date="2009" name="Nature">
        <title>The Sorghum bicolor genome and the diversification of grasses.</title>
        <authorList>
            <person name="Paterson A.H."/>
            <person name="Bowers J.E."/>
            <person name="Bruggmann R."/>
            <person name="Dubchak I."/>
            <person name="Grimwood J."/>
            <person name="Gundlach H."/>
            <person name="Haberer G."/>
            <person name="Hellsten U."/>
            <person name="Mitros T."/>
            <person name="Poliakov A."/>
            <person name="Schmutz J."/>
            <person name="Spannagl M."/>
            <person name="Tang H."/>
            <person name="Wang X."/>
            <person name="Wicker T."/>
            <person name="Bharti A.K."/>
            <person name="Chapman J."/>
            <person name="Feltus F.A."/>
            <person name="Gowik U."/>
            <person name="Grigoriev I.V."/>
            <person name="Lyons E."/>
            <person name="Maher C.A."/>
            <person name="Martis M."/>
            <person name="Narechania A."/>
            <person name="Otillar R.P."/>
            <person name="Penning B.W."/>
            <person name="Salamov A.A."/>
            <person name="Wang Y."/>
            <person name="Zhang L."/>
            <person name="Carpita N.C."/>
            <person name="Freeling M."/>
            <person name="Gingle A.R."/>
            <person name="Hash C.T."/>
            <person name="Keller B."/>
            <person name="Klein P."/>
            <person name="Kresovich S."/>
            <person name="McCann M.C."/>
            <person name="Ming R."/>
            <person name="Peterson D.G."/>
            <person name="Mehboob-ur-Rahman"/>
            <person name="Ware D."/>
            <person name="Westhoff P."/>
            <person name="Mayer K.F."/>
            <person name="Messing J."/>
            <person name="Rokhsar D.S."/>
        </authorList>
    </citation>
    <scope>NUCLEOTIDE SEQUENCE [LARGE SCALE GENOMIC DNA]</scope>
    <source>
        <strain evidence="3">cv. BTx623</strain>
    </source>
</reference>
<dbReference type="AlphaFoldDB" id="A0A1Z5R9J0"/>
<dbReference type="EMBL" id="CM000766">
    <property type="protein sequence ID" value="OQU80229.1"/>
    <property type="molecule type" value="Genomic_DNA"/>
</dbReference>
<evidence type="ECO:0008006" key="4">
    <source>
        <dbReference type="Google" id="ProtNLM"/>
    </source>
</evidence>
<reference evidence="3" key="2">
    <citation type="journal article" date="2018" name="Plant J.">
        <title>The Sorghum bicolor reference genome: improved assembly, gene annotations, a transcriptome atlas, and signatures of genome organization.</title>
        <authorList>
            <person name="McCormick R.F."/>
            <person name="Truong S.K."/>
            <person name="Sreedasyam A."/>
            <person name="Jenkins J."/>
            <person name="Shu S."/>
            <person name="Sims D."/>
            <person name="Kennedy M."/>
            <person name="Amirebrahimi M."/>
            <person name="Weers B.D."/>
            <person name="McKinley B."/>
            <person name="Mattison A."/>
            <person name="Morishige D.T."/>
            <person name="Grimwood J."/>
            <person name="Schmutz J."/>
            <person name="Mullet J.E."/>
        </authorList>
    </citation>
    <scope>NUCLEOTIDE SEQUENCE [LARGE SCALE GENOMIC DNA]</scope>
    <source>
        <strain evidence="3">cv. BTx623</strain>
    </source>
</reference>
<organism evidence="2 3">
    <name type="scientific">Sorghum bicolor</name>
    <name type="common">Sorghum</name>
    <name type="synonym">Sorghum vulgare</name>
    <dbReference type="NCBI Taxonomy" id="4558"/>
    <lineage>
        <taxon>Eukaryota</taxon>
        <taxon>Viridiplantae</taxon>
        <taxon>Streptophyta</taxon>
        <taxon>Embryophyta</taxon>
        <taxon>Tracheophyta</taxon>
        <taxon>Spermatophyta</taxon>
        <taxon>Magnoliopsida</taxon>
        <taxon>Liliopsida</taxon>
        <taxon>Poales</taxon>
        <taxon>Poaceae</taxon>
        <taxon>PACMAD clade</taxon>
        <taxon>Panicoideae</taxon>
        <taxon>Andropogonodae</taxon>
        <taxon>Andropogoneae</taxon>
        <taxon>Sorghinae</taxon>
        <taxon>Sorghum</taxon>
    </lineage>
</organism>
<gene>
    <name evidence="2" type="ORF">SORBI_3007G097550</name>
</gene>
<dbReference type="InParanoid" id="A0A1Z5R9J0"/>
<dbReference type="Proteomes" id="UP000000768">
    <property type="component" value="Chromosome 7"/>
</dbReference>
<dbReference type="Gramene" id="OQU80229">
    <property type="protein sequence ID" value="OQU80229"/>
    <property type="gene ID" value="SORBI_3007G097550"/>
</dbReference>
<keyword evidence="3" id="KW-1185">Reference proteome</keyword>
<evidence type="ECO:0000313" key="2">
    <source>
        <dbReference type="EMBL" id="OQU80229.1"/>
    </source>
</evidence>
<feature type="chain" id="PRO_5012102714" description="Secreted protein" evidence="1">
    <location>
        <begin position="27"/>
        <end position="75"/>
    </location>
</feature>
<evidence type="ECO:0000256" key="1">
    <source>
        <dbReference type="SAM" id="SignalP"/>
    </source>
</evidence>
<feature type="signal peptide" evidence="1">
    <location>
        <begin position="1"/>
        <end position="26"/>
    </location>
</feature>
<protein>
    <recommendedName>
        <fullName evidence="4">Secreted protein</fullName>
    </recommendedName>
</protein>
<sequence>MLVLLEPMKLLASFAACRVLIACVLTSQQSGHVAFDVGSYSQVLCSLQVRQSSKSDNNKHQRVCKNANHCIGIED</sequence>
<evidence type="ECO:0000313" key="3">
    <source>
        <dbReference type="Proteomes" id="UP000000768"/>
    </source>
</evidence>
<proteinExistence type="predicted"/>
<keyword evidence="1" id="KW-0732">Signal</keyword>
<accession>A0A1Z5R9J0</accession>